<protein>
    <submittedName>
        <fullName evidence="2">G-type lectin s-receptor-like serine/threonine-protein kinase</fullName>
    </submittedName>
</protein>
<organism evidence="2 3">
    <name type="scientific">Quercus suber</name>
    <name type="common">Cork oak</name>
    <dbReference type="NCBI Taxonomy" id="58331"/>
    <lineage>
        <taxon>Eukaryota</taxon>
        <taxon>Viridiplantae</taxon>
        <taxon>Streptophyta</taxon>
        <taxon>Embryophyta</taxon>
        <taxon>Tracheophyta</taxon>
        <taxon>Spermatophyta</taxon>
        <taxon>Magnoliopsida</taxon>
        <taxon>eudicotyledons</taxon>
        <taxon>Gunneridae</taxon>
        <taxon>Pentapetalae</taxon>
        <taxon>rosids</taxon>
        <taxon>fabids</taxon>
        <taxon>Fagales</taxon>
        <taxon>Fagaceae</taxon>
        <taxon>Quercus</taxon>
    </lineage>
</organism>
<name>A0AAW0LGL2_QUESU</name>
<feature type="chain" id="PRO_5043788265" evidence="1">
    <location>
        <begin position="22"/>
        <end position="90"/>
    </location>
</feature>
<evidence type="ECO:0000313" key="3">
    <source>
        <dbReference type="Proteomes" id="UP000237347"/>
    </source>
</evidence>
<dbReference type="Proteomes" id="UP000237347">
    <property type="component" value="Unassembled WGS sequence"/>
</dbReference>
<dbReference type="GO" id="GO:0016301">
    <property type="term" value="F:kinase activity"/>
    <property type="evidence" value="ECO:0007669"/>
    <property type="project" value="UniProtKB-KW"/>
</dbReference>
<feature type="signal peptide" evidence="1">
    <location>
        <begin position="1"/>
        <end position="21"/>
    </location>
</feature>
<evidence type="ECO:0000313" key="2">
    <source>
        <dbReference type="EMBL" id="KAK7850032.1"/>
    </source>
</evidence>
<keyword evidence="3" id="KW-1185">Reference proteome</keyword>
<evidence type="ECO:0000256" key="1">
    <source>
        <dbReference type="SAM" id="SignalP"/>
    </source>
</evidence>
<comment type="caution">
    <text evidence="2">The sequence shown here is derived from an EMBL/GenBank/DDBJ whole genome shotgun (WGS) entry which is preliminary data.</text>
</comment>
<keyword evidence="1" id="KW-0732">Signal</keyword>
<proteinExistence type="predicted"/>
<dbReference type="EMBL" id="PKMF04000106">
    <property type="protein sequence ID" value="KAK7850032.1"/>
    <property type="molecule type" value="Genomic_DNA"/>
</dbReference>
<dbReference type="AlphaFoldDB" id="A0AAW0LGL2"/>
<gene>
    <name evidence="2" type="ORF">CFP56_001778</name>
</gene>
<accession>A0AAW0LGL2</accession>
<reference evidence="2 3" key="1">
    <citation type="journal article" date="2018" name="Sci. Data">
        <title>The draft genome sequence of cork oak.</title>
        <authorList>
            <person name="Ramos A.M."/>
            <person name="Usie A."/>
            <person name="Barbosa P."/>
            <person name="Barros P.M."/>
            <person name="Capote T."/>
            <person name="Chaves I."/>
            <person name="Simoes F."/>
            <person name="Abreu I."/>
            <person name="Carrasquinho I."/>
            <person name="Faro C."/>
            <person name="Guimaraes J.B."/>
            <person name="Mendonca D."/>
            <person name="Nobrega F."/>
            <person name="Rodrigues L."/>
            <person name="Saibo N.J.M."/>
            <person name="Varela M.C."/>
            <person name="Egas C."/>
            <person name="Matos J."/>
            <person name="Miguel C.M."/>
            <person name="Oliveira M.M."/>
            <person name="Ricardo C.P."/>
            <person name="Goncalves S."/>
        </authorList>
    </citation>
    <scope>NUCLEOTIDE SEQUENCE [LARGE SCALE GENOMIC DNA]</scope>
    <source>
        <strain evidence="3">cv. HL8</strain>
    </source>
</reference>
<sequence length="90" mass="10002">MASFSWILLCLCLASFGACMAAASHIGLGSRLLASEEQTWVSNNGTFAFGFTPAERRDQFELAIWFAELPGDRTLVWSANRQTNSQFEIH</sequence>